<keyword evidence="2 12" id="KW-0436">Ligase</keyword>
<dbReference type="EMBL" id="UPHP01000054">
    <property type="protein sequence ID" value="VBA38140.1"/>
    <property type="molecule type" value="Genomic_DNA"/>
</dbReference>
<dbReference type="InterPro" id="IPR020845">
    <property type="entry name" value="AMP-binding_CS"/>
</dbReference>
<dbReference type="Proteomes" id="UP000273307">
    <property type="component" value="Unassembled WGS sequence"/>
</dbReference>
<dbReference type="NCBIfam" id="NF004837">
    <property type="entry name" value="PRK06187.1"/>
    <property type="match status" value="1"/>
</dbReference>
<evidence type="ECO:0000256" key="6">
    <source>
        <dbReference type="ARBA" id="ARBA00076959"/>
    </source>
</evidence>
<evidence type="ECO:0000256" key="7">
    <source>
        <dbReference type="ARBA" id="ARBA00080667"/>
    </source>
</evidence>
<dbReference type="Pfam" id="PF00501">
    <property type="entry name" value="AMP-binding"/>
    <property type="match status" value="1"/>
</dbReference>
<evidence type="ECO:0000259" key="10">
    <source>
        <dbReference type="Pfam" id="PF00501"/>
    </source>
</evidence>
<dbReference type="Pfam" id="PF13193">
    <property type="entry name" value="AMP-binding_C"/>
    <property type="match status" value="1"/>
</dbReference>
<evidence type="ECO:0000256" key="1">
    <source>
        <dbReference type="ARBA" id="ARBA00006432"/>
    </source>
</evidence>
<dbReference type="Gene3D" id="3.40.50.12780">
    <property type="entry name" value="N-terminal domain of ligase-like"/>
    <property type="match status" value="1"/>
</dbReference>
<dbReference type="Gene3D" id="3.30.300.30">
    <property type="match status" value="1"/>
</dbReference>
<reference evidence="12 13" key="1">
    <citation type="submission" date="2018-09" db="EMBL/GenBank/DDBJ databases">
        <authorList>
            <person name="Tagini F."/>
        </authorList>
    </citation>
    <scope>NUCLEOTIDE SEQUENCE [LARGE SCALE GENOMIC DNA]</scope>
    <source>
        <strain evidence="12 13">MK136</strain>
    </source>
</reference>
<dbReference type="InterPro" id="IPR000873">
    <property type="entry name" value="AMP-dep_synth/lig_dom"/>
</dbReference>
<dbReference type="InterPro" id="IPR025110">
    <property type="entry name" value="AMP-bd_C"/>
</dbReference>
<accession>A0A498Q2P7</accession>
<evidence type="ECO:0000256" key="5">
    <source>
        <dbReference type="ARBA" id="ARBA00069710"/>
    </source>
</evidence>
<proteinExistence type="inferred from homology"/>
<keyword evidence="9" id="KW-1133">Transmembrane helix</keyword>
<dbReference type="PANTHER" id="PTHR43767:SF1">
    <property type="entry name" value="NONRIBOSOMAL PEPTIDE SYNTHASE PES1 (EUROFUNG)-RELATED"/>
    <property type="match status" value="1"/>
</dbReference>
<evidence type="ECO:0000256" key="4">
    <source>
        <dbReference type="ARBA" id="ARBA00036813"/>
    </source>
</evidence>
<name>A0A498Q2P7_9MYCO</name>
<dbReference type="EC" id="6.2.1.3" evidence="3"/>
<sequence length="513" mass="55780">MNVGSHLTKRAELNPDLEALVDDTAGRRFTFAELNERADRAARMLTGLGLGKGERVAVLLPTCHQFVEVFYGAARAGLVVVPLNWRLVANELSFMLRDSGATVLVFDAEYDAVVAELHDSDGNDDGTPVTRWLRIGADGPDWAADFDALVDQAAPEPISAVGDGDDPLFIMYTSGTTGLPKGAVHTHDSVQWCLLTMQVSVDMRFRDRYLISLPLFHVAALAPLVGCVYGGATIVMVRQFDPRRIWEVFRDEQITTTLAVPAMLNFMLPTYQPELRESLALRWIMSGASPVPPSLIKSYADLGFEVHQVYGLTESCGPGCVIGPDDAMSHIGSTGKAFFHTDIRIVDEHGADAASGVAGEILIRGRHIMAGYWNRPAATAETVIDGWLHTGDIAVRDADGFVYIQDRIKDMIISGGENVYPAEIEDVLLSHPGIADVAVLGMKSAKWGESPLAVVVRADPDLDEAAVLTHCEGKLARYKLPKRAVFVDAIPRTPTGKALKRVLRETFSTEASE</sequence>
<gene>
    <name evidence="12" type="ORF">LAUMK136_02293</name>
</gene>
<evidence type="ECO:0000256" key="3">
    <source>
        <dbReference type="ARBA" id="ARBA00026121"/>
    </source>
</evidence>
<dbReference type="SUPFAM" id="SSF56801">
    <property type="entry name" value="Acetyl-CoA synthetase-like"/>
    <property type="match status" value="1"/>
</dbReference>
<dbReference type="FunFam" id="3.30.300.30:FF:000008">
    <property type="entry name" value="2,3-dihydroxybenzoate-AMP ligase"/>
    <property type="match status" value="1"/>
</dbReference>
<evidence type="ECO:0000256" key="2">
    <source>
        <dbReference type="ARBA" id="ARBA00022598"/>
    </source>
</evidence>
<keyword evidence="13" id="KW-1185">Reference proteome</keyword>
<comment type="catalytic activity">
    <reaction evidence="4">
        <text>a long-chain fatty acid + ATP + CoA = a long-chain fatty acyl-CoA + AMP + diphosphate</text>
        <dbReference type="Rhea" id="RHEA:15421"/>
        <dbReference type="ChEBI" id="CHEBI:30616"/>
        <dbReference type="ChEBI" id="CHEBI:33019"/>
        <dbReference type="ChEBI" id="CHEBI:57287"/>
        <dbReference type="ChEBI" id="CHEBI:57560"/>
        <dbReference type="ChEBI" id="CHEBI:83139"/>
        <dbReference type="ChEBI" id="CHEBI:456215"/>
        <dbReference type="EC" id="6.2.1.3"/>
    </reaction>
</comment>
<dbReference type="PROSITE" id="PS00455">
    <property type="entry name" value="AMP_BINDING"/>
    <property type="match status" value="1"/>
</dbReference>
<dbReference type="AlphaFoldDB" id="A0A498Q2P7"/>
<dbReference type="GO" id="GO:0004467">
    <property type="term" value="F:long-chain fatty acid-CoA ligase activity"/>
    <property type="evidence" value="ECO:0007669"/>
    <property type="project" value="UniProtKB-EC"/>
</dbReference>
<evidence type="ECO:0000313" key="12">
    <source>
        <dbReference type="EMBL" id="VBA38140.1"/>
    </source>
</evidence>
<dbReference type="RefSeq" id="WP_122442477.1">
    <property type="nucleotide sequence ID" value="NZ_UPHP01000054.1"/>
</dbReference>
<dbReference type="OrthoDB" id="9803968at2"/>
<evidence type="ECO:0000256" key="8">
    <source>
        <dbReference type="ARBA" id="ARBA00083882"/>
    </source>
</evidence>
<feature type="transmembrane region" description="Helical" evidence="9">
    <location>
        <begin position="213"/>
        <end position="237"/>
    </location>
</feature>
<dbReference type="PANTHER" id="PTHR43767">
    <property type="entry name" value="LONG-CHAIN-FATTY-ACID--COA LIGASE"/>
    <property type="match status" value="1"/>
</dbReference>
<feature type="domain" description="AMP-binding enzyme C-terminal" evidence="11">
    <location>
        <begin position="423"/>
        <end position="497"/>
    </location>
</feature>
<dbReference type="InterPro" id="IPR042099">
    <property type="entry name" value="ANL_N_sf"/>
</dbReference>
<feature type="domain" description="AMP-dependent synthetase/ligase" evidence="10">
    <location>
        <begin position="8"/>
        <end position="373"/>
    </location>
</feature>
<dbReference type="InterPro" id="IPR050237">
    <property type="entry name" value="ATP-dep_AMP-bd_enzyme"/>
</dbReference>
<dbReference type="InterPro" id="IPR045851">
    <property type="entry name" value="AMP-bd_C_sf"/>
</dbReference>
<keyword evidence="9" id="KW-0472">Membrane</keyword>
<protein>
    <recommendedName>
        <fullName evidence="5">Long-chain-fatty-acid--CoA ligase FadD13</fullName>
        <ecNumber evidence="3">6.2.1.3</ecNumber>
    </recommendedName>
    <alternativeName>
        <fullName evidence="6">Fatty acyl-CoA ligase</fullName>
    </alternativeName>
    <alternativeName>
        <fullName evidence="8">Fatty acyl-CoA synthetase</fullName>
    </alternativeName>
    <alternativeName>
        <fullName evidence="7">Very-long-chain fatty-acyl-CoA synthetase</fullName>
    </alternativeName>
</protein>
<evidence type="ECO:0000259" key="11">
    <source>
        <dbReference type="Pfam" id="PF13193"/>
    </source>
</evidence>
<dbReference type="CDD" id="cd17631">
    <property type="entry name" value="FACL_FadD13-like"/>
    <property type="match status" value="1"/>
</dbReference>
<keyword evidence="9" id="KW-0812">Transmembrane</keyword>
<evidence type="ECO:0000256" key="9">
    <source>
        <dbReference type="SAM" id="Phobius"/>
    </source>
</evidence>
<evidence type="ECO:0000313" key="13">
    <source>
        <dbReference type="Proteomes" id="UP000273307"/>
    </source>
</evidence>
<organism evidence="12 13">
    <name type="scientific">Mycobacterium attenuatum</name>
    <dbReference type="NCBI Taxonomy" id="2341086"/>
    <lineage>
        <taxon>Bacteria</taxon>
        <taxon>Bacillati</taxon>
        <taxon>Actinomycetota</taxon>
        <taxon>Actinomycetes</taxon>
        <taxon>Mycobacteriales</taxon>
        <taxon>Mycobacteriaceae</taxon>
        <taxon>Mycobacterium</taxon>
    </lineage>
</organism>
<comment type="similarity">
    <text evidence="1">Belongs to the ATP-dependent AMP-binding enzyme family.</text>
</comment>